<evidence type="ECO:0000256" key="2">
    <source>
        <dbReference type="ARBA" id="ARBA00022574"/>
    </source>
</evidence>
<dbReference type="PANTHER" id="PTHR19849">
    <property type="entry name" value="PHOSPHOLIPASE A-2-ACTIVATING PROTEIN"/>
    <property type="match status" value="1"/>
</dbReference>
<dbReference type="InterPro" id="IPR036322">
    <property type="entry name" value="WD40_repeat_dom_sf"/>
</dbReference>
<evidence type="ECO:0000256" key="1">
    <source>
        <dbReference type="ARBA" id="ARBA00022490"/>
    </source>
</evidence>
<dbReference type="GO" id="GO:0010992">
    <property type="term" value="P:ubiquitin recycling"/>
    <property type="evidence" value="ECO:0007669"/>
    <property type="project" value="TreeGrafter"/>
</dbReference>
<feature type="compositionally biased region" description="Polar residues" evidence="4">
    <location>
        <begin position="1901"/>
        <end position="1914"/>
    </location>
</feature>
<feature type="compositionally biased region" description="Acidic residues" evidence="4">
    <location>
        <begin position="1127"/>
        <end position="1148"/>
    </location>
</feature>
<feature type="region of interest" description="Disordered" evidence="4">
    <location>
        <begin position="257"/>
        <end position="283"/>
    </location>
</feature>
<feature type="compositionally biased region" description="Polar residues" evidence="4">
    <location>
        <begin position="1628"/>
        <end position="1659"/>
    </location>
</feature>
<dbReference type="GO" id="GO:0043161">
    <property type="term" value="P:proteasome-mediated ubiquitin-dependent protein catabolic process"/>
    <property type="evidence" value="ECO:0007669"/>
    <property type="project" value="TreeGrafter"/>
</dbReference>
<dbReference type="GO" id="GO:0043130">
    <property type="term" value="F:ubiquitin binding"/>
    <property type="evidence" value="ECO:0007669"/>
    <property type="project" value="TreeGrafter"/>
</dbReference>
<feature type="compositionally biased region" description="Basic and acidic residues" evidence="4">
    <location>
        <begin position="816"/>
        <end position="836"/>
    </location>
</feature>
<feature type="region of interest" description="Disordered" evidence="4">
    <location>
        <begin position="1306"/>
        <end position="1365"/>
    </location>
</feature>
<dbReference type="GO" id="GO:0005737">
    <property type="term" value="C:cytoplasm"/>
    <property type="evidence" value="ECO:0007669"/>
    <property type="project" value="TreeGrafter"/>
</dbReference>
<feature type="compositionally biased region" description="Low complexity" evidence="4">
    <location>
        <begin position="939"/>
        <end position="954"/>
    </location>
</feature>
<keyword evidence="3" id="KW-0677">Repeat</keyword>
<dbReference type="SMART" id="SM00320">
    <property type="entry name" value="WD40"/>
    <property type="match status" value="8"/>
</dbReference>
<feature type="region of interest" description="Disordered" evidence="4">
    <location>
        <begin position="639"/>
        <end position="683"/>
    </location>
</feature>
<feature type="region of interest" description="Disordered" evidence="4">
    <location>
        <begin position="1065"/>
        <end position="1149"/>
    </location>
</feature>
<keyword evidence="1" id="KW-0963">Cytoplasm</keyword>
<evidence type="ECO:0000313" key="6">
    <source>
        <dbReference type="Proteomes" id="UP000041254"/>
    </source>
</evidence>
<feature type="region of interest" description="Disordered" evidence="4">
    <location>
        <begin position="794"/>
        <end position="899"/>
    </location>
</feature>
<dbReference type="Gene3D" id="2.130.10.10">
    <property type="entry name" value="YVTN repeat-like/Quinoprotein amine dehydrogenase"/>
    <property type="match status" value="2"/>
</dbReference>
<dbReference type="PANTHER" id="PTHR19849:SF0">
    <property type="entry name" value="PHOSPHOLIPASE A-2-ACTIVATING PROTEIN"/>
    <property type="match status" value="1"/>
</dbReference>
<dbReference type="SUPFAM" id="SSF50978">
    <property type="entry name" value="WD40 repeat-like"/>
    <property type="match status" value="2"/>
</dbReference>
<feature type="region of interest" description="Disordered" evidence="4">
    <location>
        <begin position="920"/>
        <end position="979"/>
    </location>
</feature>
<accession>A0A0G4EXV0</accession>
<evidence type="ECO:0000256" key="4">
    <source>
        <dbReference type="SAM" id="MobiDB-lite"/>
    </source>
</evidence>
<organism evidence="5 6">
    <name type="scientific">Vitrella brassicaformis (strain CCMP3155)</name>
    <dbReference type="NCBI Taxonomy" id="1169540"/>
    <lineage>
        <taxon>Eukaryota</taxon>
        <taxon>Sar</taxon>
        <taxon>Alveolata</taxon>
        <taxon>Colpodellida</taxon>
        <taxon>Vitrellaceae</taxon>
        <taxon>Vitrella</taxon>
    </lineage>
</organism>
<feature type="compositionally biased region" description="Basic and acidic residues" evidence="4">
    <location>
        <begin position="671"/>
        <end position="683"/>
    </location>
</feature>
<feature type="region of interest" description="Disordered" evidence="4">
    <location>
        <begin position="355"/>
        <end position="375"/>
    </location>
</feature>
<feature type="region of interest" description="Disordered" evidence="4">
    <location>
        <begin position="1860"/>
        <end position="2033"/>
    </location>
</feature>
<sequence>MVLSTKSTEGSNESLVKFFLTPSYQHLVATGRARFLKWSSLVYKPETWLKGRHLPDEIESSLSHIHTSALSDLEQRFSGLPEGLSLTDFVLLLVRQGMCPDDAVERFVAALCDLFDDMTCLRGGRQKEVYWKDVTDFILEAPECSNELYSFIRPKALHLSTVKNEEEEKPHFMRSLRCIDACRHEAPTTHVYLLPSPLPDPIPPSAVQPSSPPLTNAASLITLEQSTAEIIFWTLAGTRLTKVRSLVPSFTQDTITSTKPLPVVGSASKSQSSDEDESADKSKKARLDMLAVLQEGTGEDAEVPSLKVDPLRPDETSTLAVAFDDSMRYIAAVTSNRRLIIWETVRTRMTSVRGTFTEGGQEETREGDDTDLSGNRGGKTTTVLAIVQRQEVFVTQRLCNIWWNAQRQVWIAASTDGKLTIWKLPTRDPRKAALTFKKDAGVFDNKAKKIEMMKAANDAPVEPLRTLTAHTNMVTAYQELGGVHFITGALDRQILYWDSRSWTVETIIWSGGAAVLSLTYVPLFASLVSSGCEKVVRVWHLDDQNFLGSKGECYGHQHQVLSLASAHRVFFSLDAGSVIKAWDAEFCSCVQTFAGAPTVARLLIVAPMQNKIITAGGRLTVFECNADFAKLLKRPDDLAKEDDEGMSKRQQQEDRKDKAEGEGAATPRVQVPKERYNAETAHQEQIREMTQRLRGTSEHVFHNPKTWLTGLLNSRTGMVASMTSLEHRVYNRSRGAARILWTLPNNSINDFVTCVAVDEKHNLIIIGHRRGNLRFCKYRSGFEIARIPARTLLDEDTSPAAPPPSPTQAPAQHSSSIEDSRRRKARESEKKRDQEMKRRRSSIAGQQLPVSVGPSEPTTRAVSRSASVDPAVGFGQQRKPQRSKTSKTPFSLTRLNSNADKTMQLEGDNEADFITAAAKQLEGESSPEPAANKGDADDTAATDARLAATSPAPAAKKKAGTKAVMSGNTAASTPLGNRPNMASSRFVQFPFQRSSQVTRVMTCEEKNVILVATSEGWLHVLEWTEDKPTSACGVMRQQDRPKHHQVKTDKGDILAARAVPSAPAVPAAAPAAEAEEKPVSRRVSISPHPPTFLTEAATHQVGKGSDHGSNSSDSSSEDQHRDKEGHNEEDEDEQDQGPSDEDEAEEDERAARVGYRLGCDRSFAHPTGAAFTCLAFSLTRDCMAAGDSDGSVLLYSMARWRLCGTLLQRTAELQHVGFSGRDIVYAIDVQGTFTFWQTSINQQDKLESYTVLLTAGGLMNPFYNSSPPLKDAPREETIECTAYLSFSKATFLALPSVACEHRIHTCGGGDSKRRESMSTSSSPDSPFLTHLASSPLLTRSPKKRDKDTTPVTAPQVPKISVHDDLSVEQDDLLSMGHLVRARRRQPGGERGASGMGSSLIPGVSKKKDDARFLFVHLWGKHRHEATTFSVQPSGRTSILSPIKTPGRGRRDSSRRGSTVASPILPTARDRRPSIGFGLTPSPPKAPDTLPVPKPMGSVEASQKSPVPSTVSILKKSEETKGSRMVSLAVLEPPEAIDSSKSLVSGTQDGAQSSLWESFGAIGASAPTVECDMVDSWFNVDVVADDMLYVGDRYGYIHVIDIAESIEHARQQKNAREARRKRRALNAGANASSSPLGSPTNRSPSNRGSSRMPSFIPQGSRQGGASRKQSSVGGVRKKTVSVVVQKKPKIQRAATQVLMKMETSEVLEALADEPEDPHHETRGTVHLLLSFKAHSSPVVSISETKGPPGFISADENQELKHWSASGALWASWSLRVGGPDRPFPAVWPPPAVLKAQLTFAAKASALCAEYGLVDTSAKHTAIFKRAVGRLVTLRRAVHGLATEVVERARPFLESVDEAKVEQKTPVIKRPASTKAKKDKKRSAMMNRPSAFALHNPTHKQRLSASVQPQSSTASRPSRISALGASSRRRSSQVTMRQQSTGSLASPMNDRSSNASSSGSARGLIHKSTSRNLALSGGNTGSFKSRGTARNELTVQTTGLTGGKVGRSRTPSCASGASSVNMRTSPSPAYDEHPDTYLQEYMGGRLSISSTVSPEPTANKPRSLLPEVTNDDMTSLVRMNAFSRGLKTPMAAKDLPQRLQVAQTPLPRMSMRGNMLVSPSHQQALLHSKSSPSLHQQAERMTARLVNVARERFNVDVRMY</sequence>
<feature type="compositionally biased region" description="Polar residues" evidence="4">
    <location>
        <begin position="856"/>
        <end position="866"/>
    </location>
</feature>
<dbReference type="InterPro" id="IPR001680">
    <property type="entry name" value="WD40_rpt"/>
</dbReference>
<feature type="compositionally biased region" description="Pro residues" evidence="4">
    <location>
        <begin position="1480"/>
        <end position="1493"/>
    </location>
</feature>
<feature type="region of interest" description="Disordered" evidence="4">
    <location>
        <begin position="1610"/>
        <end position="1680"/>
    </location>
</feature>
<feature type="compositionally biased region" description="Polar residues" evidence="4">
    <location>
        <begin position="2007"/>
        <end position="2025"/>
    </location>
</feature>
<evidence type="ECO:0000313" key="5">
    <source>
        <dbReference type="EMBL" id="CEM03230.1"/>
    </source>
</evidence>
<feature type="compositionally biased region" description="Polar residues" evidence="4">
    <location>
        <begin position="966"/>
        <end position="979"/>
    </location>
</feature>
<name>A0A0G4EXV0_VITBC</name>
<reference evidence="5 6" key="1">
    <citation type="submission" date="2014-11" db="EMBL/GenBank/DDBJ databases">
        <authorList>
            <person name="Zhu J."/>
            <person name="Qi W."/>
            <person name="Song R."/>
        </authorList>
    </citation>
    <scope>NUCLEOTIDE SEQUENCE [LARGE SCALE GENOMIC DNA]</scope>
</reference>
<feature type="compositionally biased region" description="Polar residues" evidence="4">
    <location>
        <begin position="1499"/>
        <end position="1509"/>
    </location>
</feature>
<feature type="compositionally biased region" description="Basic and acidic residues" evidence="4">
    <location>
        <begin position="645"/>
        <end position="661"/>
    </location>
</feature>
<feature type="compositionally biased region" description="Basic and acidic residues" evidence="4">
    <location>
        <begin position="1117"/>
        <end position="1126"/>
    </location>
</feature>
<dbReference type="InterPro" id="IPR015943">
    <property type="entry name" value="WD40/YVTN_repeat-like_dom_sf"/>
</dbReference>
<feature type="region of interest" description="Disordered" evidence="4">
    <location>
        <begin position="1380"/>
        <end position="1403"/>
    </location>
</feature>
<dbReference type="EMBL" id="CDMY01000336">
    <property type="protein sequence ID" value="CEM03230.1"/>
    <property type="molecule type" value="Genomic_DNA"/>
</dbReference>
<evidence type="ECO:0000256" key="3">
    <source>
        <dbReference type="ARBA" id="ARBA00022737"/>
    </source>
</evidence>
<dbReference type="STRING" id="1169540.A0A0G4EXV0"/>
<dbReference type="VEuPathDB" id="CryptoDB:Vbra_21078"/>
<feature type="compositionally biased region" description="Polar residues" evidence="4">
    <location>
        <begin position="1429"/>
        <end position="1439"/>
    </location>
</feature>
<feature type="compositionally biased region" description="Low complexity" evidence="4">
    <location>
        <begin position="1317"/>
        <end position="1326"/>
    </location>
</feature>
<keyword evidence="2" id="KW-0853">WD repeat</keyword>
<dbReference type="InParanoid" id="A0A0G4EXV0"/>
<keyword evidence="6" id="KW-1185">Reference proteome</keyword>
<gene>
    <name evidence="5" type="ORF">Vbra_21078</name>
</gene>
<feature type="compositionally biased region" description="Polar residues" evidence="4">
    <location>
        <begin position="886"/>
        <end position="899"/>
    </location>
</feature>
<dbReference type="GO" id="GO:0005634">
    <property type="term" value="C:nucleus"/>
    <property type="evidence" value="ECO:0007669"/>
    <property type="project" value="TreeGrafter"/>
</dbReference>
<feature type="compositionally biased region" description="Low complexity" evidence="4">
    <location>
        <begin position="1947"/>
        <end position="1961"/>
    </location>
</feature>
<feature type="compositionally biased region" description="Polar residues" evidence="4">
    <location>
        <begin position="1931"/>
        <end position="1944"/>
    </location>
</feature>
<proteinExistence type="predicted"/>
<protein>
    <submittedName>
        <fullName evidence="5">Uncharacterized protein</fullName>
    </submittedName>
</protein>
<feature type="region of interest" description="Disordered" evidence="4">
    <location>
        <begin position="1429"/>
        <end position="1509"/>
    </location>
</feature>
<dbReference type="Proteomes" id="UP000041254">
    <property type="component" value="Unassembled WGS sequence"/>
</dbReference>